<feature type="region of interest" description="Disordered" evidence="1">
    <location>
        <begin position="834"/>
        <end position="874"/>
    </location>
</feature>
<reference evidence="2" key="1">
    <citation type="journal article" date="2014" name="Genome Announc.">
        <title>Draft genome sequence of Rhodosporidium toruloides CECT1137, an oleaginous yeast of biotechnological interest.</title>
        <authorList>
            <person name="Morin N."/>
            <person name="Calcas X."/>
            <person name="Devillers H."/>
            <person name="Durrens P."/>
            <person name="Sherman D.J."/>
            <person name="Nicaud J.-M."/>
            <person name="Neuveglise C."/>
        </authorList>
    </citation>
    <scope>NUCLEOTIDE SEQUENCE</scope>
    <source>
        <strain evidence="2">CECT1137</strain>
    </source>
</reference>
<feature type="compositionally biased region" description="Basic and acidic residues" evidence="1">
    <location>
        <begin position="588"/>
        <end position="606"/>
    </location>
</feature>
<evidence type="ECO:0000256" key="1">
    <source>
        <dbReference type="SAM" id="MobiDB-lite"/>
    </source>
</evidence>
<name>A0A061ANQ9_RHOTO</name>
<dbReference type="GO" id="GO:0005634">
    <property type="term" value="C:nucleus"/>
    <property type="evidence" value="ECO:0007669"/>
    <property type="project" value="InterPro"/>
</dbReference>
<feature type="compositionally biased region" description="Low complexity" evidence="1">
    <location>
        <begin position="74"/>
        <end position="87"/>
    </location>
</feature>
<feature type="compositionally biased region" description="Gly residues" evidence="1">
    <location>
        <begin position="303"/>
        <end position="326"/>
    </location>
</feature>
<feature type="region of interest" description="Disordered" evidence="1">
    <location>
        <begin position="242"/>
        <end position="442"/>
    </location>
</feature>
<gene>
    <name evidence="2" type="ORF">RHTO0S_02e08900g</name>
</gene>
<dbReference type="Pfam" id="PF09421">
    <property type="entry name" value="FRQ"/>
    <property type="match status" value="2"/>
</dbReference>
<feature type="compositionally biased region" description="Low complexity" evidence="1">
    <location>
        <begin position="409"/>
        <end position="420"/>
    </location>
</feature>
<dbReference type="GO" id="GO:0007623">
    <property type="term" value="P:circadian rhythm"/>
    <property type="evidence" value="ECO:0007669"/>
    <property type="project" value="InterPro"/>
</dbReference>
<feature type="compositionally biased region" description="Low complexity" evidence="1">
    <location>
        <begin position="1"/>
        <end position="14"/>
    </location>
</feature>
<feature type="compositionally biased region" description="Low complexity" evidence="1">
    <location>
        <begin position="641"/>
        <end position="650"/>
    </location>
</feature>
<feature type="compositionally biased region" description="Low complexity" evidence="1">
    <location>
        <begin position="659"/>
        <end position="671"/>
    </location>
</feature>
<feature type="compositionally biased region" description="Basic and acidic residues" evidence="1">
    <location>
        <begin position="35"/>
        <end position="45"/>
    </location>
</feature>
<accession>A0A061ANQ9</accession>
<feature type="region of interest" description="Disordered" evidence="1">
    <location>
        <begin position="1"/>
        <end position="167"/>
    </location>
</feature>
<feature type="region of interest" description="Disordered" evidence="1">
    <location>
        <begin position="753"/>
        <end position="776"/>
    </location>
</feature>
<feature type="compositionally biased region" description="Basic and acidic residues" evidence="1">
    <location>
        <begin position="363"/>
        <end position="374"/>
    </location>
</feature>
<feature type="compositionally biased region" description="Low complexity" evidence="1">
    <location>
        <begin position="46"/>
        <end position="62"/>
    </location>
</feature>
<dbReference type="EMBL" id="LK052937">
    <property type="protein sequence ID" value="CDR36945.1"/>
    <property type="molecule type" value="Genomic_DNA"/>
</dbReference>
<feature type="compositionally biased region" description="Low complexity" evidence="1">
    <location>
        <begin position="850"/>
        <end position="859"/>
    </location>
</feature>
<feature type="compositionally biased region" description="Polar residues" evidence="1">
    <location>
        <begin position="836"/>
        <end position="849"/>
    </location>
</feature>
<feature type="compositionally biased region" description="Polar residues" evidence="1">
    <location>
        <begin position="88"/>
        <end position="97"/>
    </location>
</feature>
<dbReference type="InterPro" id="IPR018554">
    <property type="entry name" value="FRQ"/>
</dbReference>
<protein>
    <submittedName>
        <fullName evidence="2">RHTO0S02e08900g1_1</fullName>
    </submittedName>
</protein>
<feature type="region of interest" description="Disordered" evidence="1">
    <location>
        <begin position="549"/>
        <end position="738"/>
    </location>
</feature>
<feature type="compositionally biased region" description="Polar residues" evidence="1">
    <location>
        <begin position="64"/>
        <end position="73"/>
    </location>
</feature>
<dbReference type="GO" id="GO:0005737">
    <property type="term" value="C:cytoplasm"/>
    <property type="evidence" value="ECO:0007669"/>
    <property type="project" value="InterPro"/>
</dbReference>
<dbReference type="AlphaFoldDB" id="A0A061ANQ9"/>
<organism evidence="2">
    <name type="scientific">Rhodotorula toruloides</name>
    <name type="common">Yeast</name>
    <name type="synonym">Rhodosporidium toruloides</name>
    <dbReference type="NCBI Taxonomy" id="5286"/>
    <lineage>
        <taxon>Eukaryota</taxon>
        <taxon>Fungi</taxon>
        <taxon>Dikarya</taxon>
        <taxon>Basidiomycota</taxon>
        <taxon>Pucciniomycotina</taxon>
        <taxon>Microbotryomycetes</taxon>
        <taxon>Sporidiobolales</taxon>
        <taxon>Sporidiobolaceae</taxon>
        <taxon>Rhodotorula</taxon>
    </lineage>
</organism>
<feature type="region of interest" description="Disordered" evidence="1">
    <location>
        <begin position="1053"/>
        <end position="1080"/>
    </location>
</feature>
<dbReference type="OrthoDB" id="2536795at2759"/>
<evidence type="ECO:0000313" key="2">
    <source>
        <dbReference type="EMBL" id="CDR36945.1"/>
    </source>
</evidence>
<feature type="compositionally biased region" description="Polar residues" evidence="1">
    <location>
        <begin position="242"/>
        <end position="259"/>
    </location>
</feature>
<dbReference type="GO" id="GO:0006355">
    <property type="term" value="P:regulation of DNA-templated transcription"/>
    <property type="evidence" value="ECO:0007669"/>
    <property type="project" value="InterPro"/>
</dbReference>
<feature type="compositionally biased region" description="Low complexity" evidence="1">
    <location>
        <begin position="147"/>
        <end position="161"/>
    </location>
</feature>
<sequence length="1080" mass="114284">MPSSGGYDGSSSSGKRVLHPAIERVRLDTVGGAAQDRDSRGKARAADVAPSDSSASSLPRPAMHTSQPTNAPQSSSSGPSRHVGSSVNPGTVSSTTRRLGALGIPLPSSDDELLDGEPSFLCETDSLGGNPPGSPLVPIHEAQEVASYSRGGSTRSGLSTRNGEQFDGGAFVSEESFRDIVDDLTLENQKLKARLKRFESARVPTNLRKERLFEVRFFDGLPKAKRREIESFLTDYVQSFSNSTSGDYTDSSRINTTGNSSSHDHTESTSSLGATLRSLRSSEKEALQVVVDPAARRENSTSGGSGSGSGSGSGKRSGSGDGTGSGGEKRKKRRLTSAAPNSVAPLGTVSSVALPDPPPLLRRPTDIFPPERDILAAPSAPPIETVSRMGTGSGIRISEPHNRKRRRTPAASPEAAATTPDRPRLQQAGSWEGSVGSSAGVPDPDRLEDLIVELIERLFFESLPVEGVAGPQTPPQNPLNSDPIPLPAKSSTNTQYLRNMLAADEITATGGWLYLNLVSTMAALHRLNVSVGTVRHALRTKSKLVEVSNDGTKIRWHGPSSKPLKQPGDADQPDVQMGDMEDNSIEATRIEGAEEEERERKRDAHSRPSNSTASSDDNDEPDSMFDERPGARENAAGSGSGQLLSGSRRSTAPTSQMPSGGSKNGSSSNSGTRGEKRSFASHETGASAPARLQQGMAPTQPVKSSSLRHSVEEVSSSGGGVRSEGDAPAVEALGATANDGASKRVLYTPLFVRRNDSASEDDESASDGGSAGSKPKRKKIYDAGVVFFANDLFYSDLSGDTLGRTQLRLAQADDDYSSSRPFLGDSSLTGAEWTSAAATSRTRSDFTPMSESGGSVRSSRSQEKATEDVEMAEDEPHIPSLDTEAGWDGIDDVPLHSCAPLAGETDIFTITPYPALHVSAMSDVTAADHFTTHVKLHHPYLPSSVSRTDLPKRLRPSFASCLPASLASHKHAATPLLVPTYLATHTLDHHPAIRVRFPRLRLRMSSATSDSEDEDASAAGWTGSPTSSQLRRLPAAGGGDYLMSLALPLNTWAPQTRRSTSSDERASEAVGTGDSRITLD</sequence>
<feature type="region of interest" description="Disordered" evidence="1">
    <location>
        <begin position="1006"/>
        <end position="1035"/>
    </location>
</feature>
<proteinExistence type="predicted"/>